<evidence type="ECO:0000313" key="2">
    <source>
        <dbReference type="Proteomes" id="UP000254510"/>
    </source>
</evidence>
<gene>
    <name evidence="1" type="ORF">NCTC13767_02045</name>
</gene>
<dbReference type="Proteomes" id="UP000254510">
    <property type="component" value="Unassembled WGS sequence"/>
</dbReference>
<accession>A0A380K759</accession>
<dbReference type="InterPro" id="IPR013078">
    <property type="entry name" value="His_Pase_superF_clade-1"/>
</dbReference>
<name>A0A380K759_9STRE</name>
<dbReference type="EMBL" id="UHFM01000006">
    <property type="protein sequence ID" value="SUN60781.1"/>
    <property type="molecule type" value="Genomic_DNA"/>
</dbReference>
<evidence type="ECO:0000313" key="1">
    <source>
        <dbReference type="EMBL" id="SUN60781.1"/>
    </source>
</evidence>
<dbReference type="AlphaFoldDB" id="A0A380K759"/>
<dbReference type="SUPFAM" id="SSF53254">
    <property type="entry name" value="Phosphoglycerate mutase-like"/>
    <property type="match status" value="1"/>
</dbReference>
<proteinExistence type="predicted"/>
<dbReference type="Gene3D" id="3.40.50.1240">
    <property type="entry name" value="Phosphoglycerate mutase-like"/>
    <property type="match status" value="1"/>
</dbReference>
<protein>
    <submittedName>
        <fullName evidence="1">Phosphoglycerate mutase family protein</fullName>
    </submittedName>
</protein>
<dbReference type="InterPro" id="IPR029033">
    <property type="entry name" value="His_PPase_superfam"/>
</dbReference>
<organism evidence="1 2">
    <name type="scientific">Streptococcus gallolyticus</name>
    <dbReference type="NCBI Taxonomy" id="315405"/>
    <lineage>
        <taxon>Bacteria</taxon>
        <taxon>Bacillati</taxon>
        <taxon>Bacillota</taxon>
        <taxon>Bacilli</taxon>
        <taxon>Lactobacillales</taxon>
        <taxon>Streptococcaceae</taxon>
        <taxon>Streptococcus</taxon>
    </lineage>
</organism>
<reference evidence="1 2" key="1">
    <citation type="submission" date="2018-06" db="EMBL/GenBank/DDBJ databases">
        <authorList>
            <consortium name="Pathogen Informatics"/>
            <person name="Doyle S."/>
        </authorList>
    </citation>
    <scope>NUCLEOTIDE SEQUENCE [LARGE SCALE GENOMIC DNA]</scope>
    <source>
        <strain evidence="1 2">NCTC13767</strain>
    </source>
</reference>
<sequence length="121" mass="13713">MNLGEFEAQPEFLLPKFRTSANSFENLLVPFGGEDIVTVGKRALDSILEVLANDDHADNILMVSHGSTMWGICLQLGIQFPEEVGFSNCAICEFQYYQEQLELQKLILPTKAFKTYSFERD</sequence>
<dbReference type="Pfam" id="PF00300">
    <property type="entry name" value="His_Phos_1"/>
    <property type="match status" value="1"/>
</dbReference>